<dbReference type="InterPro" id="IPR041492">
    <property type="entry name" value="HAD_2"/>
</dbReference>
<evidence type="ECO:0000313" key="3">
    <source>
        <dbReference type="EMBL" id="TLK28107.1"/>
    </source>
</evidence>
<dbReference type="PANTHER" id="PTHR43434">
    <property type="entry name" value="PHOSPHOGLYCOLATE PHOSPHATASE"/>
    <property type="match status" value="1"/>
</dbReference>
<dbReference type="InterPro" id="IPR023214">
    <property type="entry name" value="HAD_sf"/>
</dbReference>
<dbReference type="Pfam" id="PF13419">
    <property type="entry name" value="HAD_2"/>
    <property type="match status" value="1"/>
</dbReference>
<evidence type="ECO:0000313" key="2">
    <source>
        <dbReference type="EMBL" id="QBY08812.1"/>
    </source>
</evidence>
<keyword evidence="2" id="KW-0378">Hydrolase</keyword>
<dbReference type="PANTHER" id="PTHR43434:SF16">
    <property type="entry name" value="BLL8046 PROTEIN"/>
    <property type="match status" value="1"/>
</dbReference>
<reference evidence="1 5" key="3">
    <citation type="submission" date="2020-08" db="EMBL/GenBank/DDBJ databases">
        <title>Genomic Encyclopedia of Type Strains, Phase IV (KMG-IV): sequencing the most valuable type-strain genomes for metagenomic binning, comparative biology and taxonomic classification.</title>
        <authorList>
            <person name="Goeker M."/>
        </authorList>
    </citation>
    <scope>NUCLEOTIDE SEQUENCE [LARGE SCALE GENOMIC DNA]</scope>
    <source>
        <strain evidence="1 5">DSM 105434</strain>
    </source>
</reference>
<evidence type="ECO:0000313" key="1">
    <source>
        <dbReference type="EMBL" id="MBB5294021.1"/>
    </source>
</evidence>
<dbReference type="AlphaFoldDB" id="A0AAE5YSB2"/>
<organism evidence="2">
    <name type="scientific">Deinococcus metallilatus</name>
    <dbReference type="NCBI Taxonomy" id="1211322"/>
    <lineage>
        <taxon>Bacteria</taxon>
        <taxon>Thermotogati</taxon>
        <taxon>Deinococcota</taxon>
        <taxon>Deinococci</taxon>
        <taxon>Deinococcales</taxon>
        <taxon>Deinococcaceae</taxon>
        <taxon>Deinococcus</taxon>
    </lineage>
</organism>
<dbReference type="KEGG" id="dmb:E5F05_13210"/>
<reference evidence="3 4" key="2">
    <citation type="submission" date="2019-04" db="EMBL/GenBank/DDBJ databases">
        <title>Deinococcus metalilatus MA1002 mutant No.5.</title>
        <authorList>
            <person name="Park W."/>
            <person name="Park C."/>
        </authorList>
    </citation>
    <scope>NUCLEOTIDE SEQUENCE [LARGE SCALE GENOMIC DNA]</scope>
    <source>
        <strain evidence="3 4">MA1002-m5</strain>
    </source>
</reference>
<dbReference type="GO" id="GO:0008967">
    <property type="term" value="F:phosphoglycolate phosphatase activity"/>
    <property type="evidence" value="ECO:0007669"/>
    <property type="project" value="TreeGrafter"/>
</dbReference>
<accession>A0AAE5YSB2</accession>
<reference evidence="2" key="1">
    <citation type="submission" date="2019-01" db="EMBL/GenBank/DDBJ databases">
        <title>Whole genome sequence of Deinococcus metalilatus.</title>
        <authorList>
            <person name="Park W."/>
            <person name="Park C."/>
        </authorList>
    </citation>
    <scope>NUCLEOTIDE SEQUENCE [LARGE SCALE GENOMIC DNA]</scope>
    <source>
        <strain evidence="2">MA1002</strain>
    </source>
</reference>
<dbReference type="EMBL" id="VBRC01000005">
    <property type="protein sequence ID" value="TLK28107.1"/>
    <property type="molecule type" value="Genomic_DNA"/>
</dbReference>
<dbReference type="GO" id="GO:0006281">
    <property type="term" value="P:DNA repair"/>
    <property type="evidence" value="ECO:0007669"/>
    <property type="project" value="TreeGrafter"/>
</dbReference>
<dbReference type="InterPro" id="IPR036412">
    <property type="entry name" value="HAD-like_sf"/>
</dbReference>
<sequence>MSHSQPASLDAALNPGRLRGVLLDVDGTLIDSNDAHAHAWVAALREEGFDRTFEEVRPLIGMGGDQLIPRLTGEDSQSAVGKRLTQGWLKNFKPLIPNLHATRGARALVEGLQARGLKVVLATSGEAEIVDALLKQAHLDDLKLDRVSSSEVESSKPAPDLVQVGLEKLGLPAGAALMVGDTPYDAKAAHKAHVPCVLLRCGGDTGLEEYGLVLDDPKALLEALEGAQG</sequence>
<dbReference type="EMBL" id="JACHFV010000003">
    <property type="protein sequence ID" value="MBB5294021.1"/>
    <property type="molecule type" value="Genomic_DNA"/>
</dbReference>
<dbReference type="Proteomes" id="UP000536909">
    <property type="component" value="Unassembled WGS sequence"/>
</dbReference>
<dbReference type="SUPFAM" id="SSF56784">
    <property type="entry name" value="HAD-like"/>
    <property type="match status" value="1"/>
</dbReference>
<dbReference type="InterPro" id="IPR023198">
    <property type="entry name" value="PGP-like_dom2"/>
</dbReference>
<protein>
    <submittedName>
        <fullName evidence="2">HAD family hydrolase</fullName>
    </submittedName>
    <submittedName>
        <fullName evidence="1">HAD superfamily hydrolase (TIGR01509 family)</fullName>
    </submittedName>
</protein>
<dbReference type="GO" id="GO:0005829">
    <property type="term" value="C:cytosol"/>
    <property type="evidence" value="ECO:0007669"/>
    <property type="project" value="TreeGrafter"/>
</dbReference>
<name>A0AAE5YSB2_9DEIO</name>
<dbReference type="Proteomes" id="UP000308000">
    <property type="component" value="Unassembled WGS sequence"/>
</dbReference>
<dbReference type="PRINTS" id="PR00413">
    <property type="entry name" value="HADHALOGNASE"/>
</dbReference>
<gene>
    <name evidence="2" type="ORF">E5F05_13210</name>
    <name evidence="3" type="ORF">FCS05_09340</name>
    <name evidence="1" type="ORF">HNQ10_000835</name>
</gene>
<dbReference type="InterPro" id="IPR050155">
    <property type="entry name" value="HAD-like_hydrolase_sf"/>
</dbReference>
<dbReference type="InterPro" id="IPR006439">
    <property type="entry name" value="HAD-SF_hydro_IA"/>
</dbReference>
<dbReference type="SFLD" id="SFLDG01129">
    <property type="entry name" value="C1.5:_HAD__Beta-PGM__Phosphata"/>
    <property type="match status" value="1"/>
</dbReference>
<keyword evidence="5" id="KW-1185">Reference proteome</keyword>
<proteinExistence type="predicted"/>
<evidence type="ECO:0000313" key="5">
    <source>
        <dbReference type="Proteomes" id="UP000536909"/>
    </source>
</evidence>
<dbReference type="RefSeq" id="WP_129119104.1">
    <property type="nucleotide sequence ID" value="NZ_BSUI01000016.1"/>
</dbReference>
<dbReference type="SFLD" id="SFLDS00003">
    <property type="entry name" value="Haloacid_Dehalogenase"/>
    <property type="match status" value="1"/>
</dbReference>
<dbReference type="Gene3D" id="3.40.50.1000">
    <property type="entry name" value="HAD superfamily/HAD-like"/>
    <property type="match status" value="1"/>
</dbReference>
<dbReference type="Gene3D" id="1.10.150.240">
    <property type="entry name" value="Putative phosphatase, domain 2"/>
    <property type="match status" value="1"/>
</dbReference>
<dbReference type="EMBL" id="CP038512">
    <property type="protein sequence ID" value="QBY08812.1"/>
    <property type="molecule type" value="Genomic_DNA"/>
</dbReference>
<evidence type="ECO:0000313" key="4">
    <source>
        <dbReference type="Proteomes" id="UP000308000"/>
    </source>
</evidence>